<reference evidence="2 3" key="1">
    <citation type="submission" date="2019-12" db="EMBL/GenBank/DDBJ databases">
        <title>Defluviitalea raffinosedens, isolated from a biogas fermenter, genome sequencing and characterization.</title>
        <authorList>
            <person name="Rettenmaier R."/>
            <person name="Schneider M."/>
            <person name="Neuhaus K."/>
            <person name="Liebl W."/>
            <person name="Zverlov V."/>
        </authorList>
    </citation>
    <scope>NUCLEOTIDE SEQUENCE [LARGE SCALE GENOMIC DNA]</scope>
    <source>
        <strain evidence="2 3">249c-K6</strain>
    </source>
</reference>
<organism evidence="2 3">
    <name type="scientific">Defluviitalea raffinosedens</name>
    <dbReference type="NCBI Taxonomy" id="1450156"/>
    <lineage>
        <taxon>Bacteria</taxon>
        <taxon>Bacillati</taxon>
        <taxon>Bacillota</taxon>
        <taxon>Clostridia</taxon>
        <taxon>Lachnospirales</taxon>
        <taxon>Defluviitaleaceae</taxon>
        <taxon>Defluviitalea</taxon>
    </lineage>
</organism>
<name>A0A7C8LCV2_9FIRM</name>
<dbReference type="OrthoDB" id="9859822at2"/>
<dbReference type="EMBL" id="WSLF01000008">
    <property type="protein sequence ID" value="KAE9633398.1"/>
    <property type="molecule type" value="Genomic_DNA"/>
</dbReference>
<evidence type="ECO:0000256" key="1">
    <source>
        <dbReference type="SAM" id="Phobius"/>
    </source>
</evidence>
<sequence length="90" mass="10262">MSKKISSLNEELNKQQINLIIVLSLIGFFLYIFINILFPYAGTLSVIFLAITVGLMLYSLISKNNTLLWYALVSVIISIILALWHHPFFS</sequence>
<keyword evidence="1" id="KW-0472">Membrane</keyword>
<keyword evidence="3" id="KW-1185">Reference proteome</keyword>
<dbReference type="AlphaFoldDB" id="A0A7C8LCV2"/>
<evidence type="ECO:0000313" key="2">
    <source>
        <dbReference type="EMBL" id="KAE9633398.1"/>
    </source>
</evidence>
<dbReference type="Proteomes" id="UP000483018">
    <property type="component" value="Unassembled WGS sequence"/>
</dbReference>
<feature type="transmembrane region" description="Helical" evidence="1">
    <location>
        <begin position="67"/>
        <end position="85"/>
    </location>
</feature>
<evidence type="ECO:0000313" key="3">
    <source>
        <dbReference type="Proteomes" id="UP000483018"/>
    </source>
</evidence>
<feature type="transmembrane region" description="Helical" evidence="1">
    <location>
        <begin position="16"/>
        <end position="34"/>
    </location>
</feature>
<comment type="caution">
    <text evidence="2">The sequence shown here is derived from an EMBL/GenBank/DDBJ whole genome shotgun (WGS) entry which is preliminary data.</text>
</comment>
<protein>
    <submittedName>
        <fullName evidence="2">Uncharacterized protein</fullName>
    </submittedName>
</protein>
<accession>A0A7C8LCV2</accession>
<keyword evidence="1" id="KW-0812">Transmembrane</keyword>
<proteinExistence type="predicted"/>
<dbReference type="RefSeq" id="WP_158740646.1">
    <property type="nucleotide sequence ID" value="NZ_JAFBEP010000028.1"/>
</dbReference>
<gene>
    <name evidence="2" type="ORF">GND95_09155</name>
</gene>
<feature type="transmembrane region" description="Helical" evidence="1">
    <location>
        <begin position="40"/>
        <end position="60"/>
    </location>
</feature>
<keyword evidence="1" id="KW-1133">Transmembrane helix</keyword>